<organism evidence="4 5">
    <name type="scientific">Streblomastix strix</name>
    <dbReference type="NCBI Taxonomy" id="222440"/>
    <lineage>
        <taxon>Eukaryota</taxon>
        <taxon>Metamonada</taxon>
        <taxon>Preaxostyla</taxon>
        <taxon>Oxymonadida</taxon>
        <taxon>Streblomastigidae</taxon>
        <taxon>Streblomastix</taxon>
    </lineage>
</organism>
<dbReference type="InterPro" id="IPR016135">
    <property type="entry name" value="UBQ-conjugating_enzyme/RWD"/>
</dbReference>
<reference evidence="4 5" key="1">
    <citation type="submission" date="2019-03" db="EMBL/GenBank/DDBJ databases">
        <title>Single cell metagenomics reveals metabolic interactions within the superorganism composed of flagellate Streblomastix strix and complex community of Bacteroidetes bacteria on its surface.</title>
        <authorList>
            <person name="Treitli S.C."/>
            <person name="Kolisko M."/>
            <person name="Husnik F."/>
            <person name="Keeling P."/>
            <person name="Hampl V."/>
        </authorList>
    </citation>
    <scope>NUCLEOTIDE SEQUENCE [LARGE SCALE GENOMIC DNA]</scope>
    <source>
        <strain evidence="4">ST1C</strain>
    </source>
</reference>
<proteinExistence type="predicted"/>
<dbReference type="PANTHER" id="PTHR23306:SF3">
    <property type="entry name" value="TUMOR SUPPRESSOR PROTEIN 101"/>
    <property type="match status" value="1"/>
</dbReference>
<dbReference type="PROSITE" id="PS51322">
    <property type="entry name" value="UEV"/>
    <property type="match status" value="1"/>
</dbReference>
<keyword evidence="1" id="KW-0175">Coiled coil</keyword>
<evidence type="ECO:0000313" key="4">
    <source>
        <dbReference type="EMBL" id="KAA6385274.1"/>
    </source>
</evidence>
<dbReference type="Pfam" id="PF05743">
    <property type="entry name" value="UEV"/>
    <property type="match status" value="1"/>
</dbReference>
<gene>
    <name evidence="4" type="ORF">EZS28_019201</name>
</gene>
<accession>A0A5J4VRP9</accession>
<evidence type="ECO:0000259" key="3">
    <source>
        <dbReference type="PROSITE" id="PS51322"/>
    </source>
</evidence>
<dbReference type="CDD" id="cd11685">
    <property type="entry name" value="UEV_TSG101-like"/>
    <property type="match status" value="1"/>
</dbReference>
<dbReference type="SUPFAM" id="SSF54495">
    <property type="entry name" value="UBC-like"/>
    <property type="match status" value="1"/>
</dbReference>
<dbReference type="GO" id="GO:0008333">
    <property type="term" value="P:endosome to lysosome transport"/>
    <property type="evidence" value="ECO:0007669"/>
    <property type="project" value="TreeGrafter"/>
</dbReference>
<dbReference type="EMBL" id="SNRW01005342">
    <property type="protein sequence ID" value="KAA6385274.1"/>
    <property type="molecule type" value="Genomic_DNA"/>
</dbReference>
<dbReference type="InterPro" id="IPR008883">
    <property type="entry name" value="UEV_N"/>
</dbReference>
<dbReference type="GO" id="GO:0043130">
    <property type="term" value="F:ubiquitin binding"/>
    <property type="evidence" value="ECO:0007669"/>
    <property type="project" value="TreeGrafter"/>
</dbReference>
<evidence type="ECO:0000313" key="5">
    <source>
        <dbReference type="Proteomes" id="UP000324800"/>
    </source>
</evidence>
<evidence type="ECO:0000256" key="1">
    <source>
        <dbReference type="SAM" id="Coils"/>
    </source>
</evidence>
<feature type="domain" description="UEV" evidence="3">
    <location>
        <begin position="1"/>
        <end position="145"/>
    </location>
</feature>
<dbReference type="AlphaFoldDB" id="A0A5J4VRP9"/>
<dbReference type="PANTHER" id="PTHR23306">
    <property type="entry name" value="TUMOR SUSCEPTIBILITY GENE 101 PROTEIN-RELATED"/>
    <property type="match status" value="1"/>
</dbReference>
<dbReference type="GO" id="GO:0000813">
    <property type="term" value="C:ESCRT I complex"/>
    <property type="evidence" value="ECO:0007669"/>
    <property type="project" value="TreeGrafter"/>
</dbReference>
<evidence type="ECO:0000256" key="2">
    <source>
        <dbReference type="SAM" id="MobiDB-lite"/>
    </source>
</evidence>
<dbReference type="OrthoDB" id="306304at2759"/>
<dbReference type="Gene3D" id="3.10.110.10">
    <property type="entry name" value="Ubiquitin Conjugating Enzyme"/>
    <property type="match status" value="1"/>
</dbReference>
<name>A0A5J4VRP9_9EUKA</name>
<comment type="caution">
    <text evidence="4">The sequence shown here is derived from an EMBL/GenBank/DDBJ whole genome shotgun (WGS) entry which is preliminary data.</text>
</comment>
<dbReference type="InterPro" id="IPR052070">
    <property type="entry name" value="ESCRT-I_UEV_domain"/>
</dbReference>
<dbReference type="Proteomes" id="UP000324800">
    <property type="component" value="Unassembled WGS sequence"/>
</dbReference>
<feature type="region of interest" description="Disordered" evidence="2">
    <location>
        <begin position="145"/>
        <end position="167"/>
    </location>
</feature>
<dbReference type="GO" id="GO:0015031">
    <property type="term" value="P:protein transport"/>
    <property type="evidence" value="ECO:0007669"/>
    <property type="project" value="InterPro"/>
</dbReference>
<protein>
    <recommendedName>
        <fullName evidence="3">UEV domain-containing protein</fullName>
    </recommendedName>
</protein>
<feature type="coiled-coil region" evidence="1">
    <location>
        <begin position="228"/>
        <end position="262"/>
    </location>
</feature>
<sequence length="368" mass="42521">MDVFNAVLNQIQYKNFSNQERVVRELNFLKNQTVDPVLTIVPVQGYPSKYSACFQGLVRVNIKNIDYFFPVIFQFPWNYPQIKPSITVQPIETMEISTKNPNVNPKTGEVFFDSLTHWNAYSQFEAVFNEMIEIFRKKSPLFLKQSGQPSNQPKQIQPVPQPQPKPIDPIPAPFQVPPPPKIDSDSVQMEYSQLPSQGITFHDEMVNKLGEMVNDDLSFIVSEKNKDIEQLNNLLGPAKTQLEELNKALADFQRENDEIQSCSLKLQEVINQAQLWLRDNPEPPKVDVNQDVLKRATDQMDGLILQKLDLQSQIDAFAAVENLIFSSRFDETTFDNKMREFRILAKQHLKDKRDLAAFYQNFPQLRNN</sequence>